<dbReference type="Pfam" id="PF08395">
    <property type="entry name" value="7tm_7"/>
    <property type="match status" value="1"/>
</dbReference>
<evidence type="ECO:0000313" key="9">
    <source>
        <dbReference type="EMBL" id="KAH0812052.1"/>
    </source>
</evidence>
<protein>
    <submittedName>
        <fullName evidence="9">Uncharacterized protein</fullName>
    </submittedName>
</protein>
<dbReference type="GO" id="GO:0030425">
    <property type="term" value="C:dendrite"/>
    <property type="evidence" value="ECO:0007669"/>
    <property type="project" value="TreeGrafter"/>
</dbReference>
<feature type="compositionally biased region" description="Basic and acidic residues" evidence="8">
    <location>
        <begin position="402"/>
        <end position="416"/>
    </location>
</feature>
<evidence type="ECO:0000256" key="8">
    <source>
        <dbReference type="SAM" id="MobiDB-lite"/>
    </source>
</evidence>
<keyword evidence="10" id="KW-1185">Reference proteome</keyword>
<comment type="caution">
    <text evidence="9">The sequence shown here is derived from an EMBL/GenBank/DDBJ whole genome shotgun (WGS) entry which is preliminary data.</text>
</comment>
<dbReference type="GO" id="GO:0043025">
    <property type="term" value="C:neuronal cell body"/>
    <property type="evidence" value="ECO:0007669"/>
    <property type="project" value="TreeGrafter"/>
</dbReference>
<keyword evidence="6" id="KW-0675">Receptor</keyword>
<evidence type="ECO:0000256" key="5">
    <source>
        <dbReference type="ARBA" id="ARBA00023136"/>
    </source>
</evidence>
<evidence type="ECO:0000256" key="1">
    <source>
        <dbReference type="ARBA" id="ARBA00004651"/>
    </source>
</evidence>
<dbReference type="GO" id="GO:0005886">
    <property type="term" value="C:plasma membrane"/>
    <property type="evidence" value="ECO:0007669"/>
    <property type="project" value="UniProtKB-SubCell"/>
</dbReference>
<dbReference type="GO" id="GO:0030424">
    <property type="term" value="C:axon"/>
    <property type="evidence" value="ECO:0007669"/>
    <property type="project" value="TreeGrafter"/>
</dbReference>
<reference evidence="9" key="2">
    <citation type="submission" date="2021-08" db="EMBL/GenBank/DDBJ databases">
        <authorList>
            <person name="Eriksson T."/>
        </authorList>
    </citation>
    <scope>NUCLEOTIDE SEQUENCE</scope>
    <source>
        <strain evidence="9">Stoneville</strain>
        <tissue evidence="9">Whole head</tissue>
    </source>
</reference>
<dbReference type="GO" id="GO:0007165">
    <property type="term" value="P:signal transduction"/>
    <property type="evidence" value="ECO:0007669"/>
    <property type="project" value="UniProtKB-KW"/>
</dbReference>
<evidence type="ECO:0000256" key="6">
    <source>
        <dbReference type="ARBA" id="ARBA00023170"/>
    </source>
</evidence>
<dbReference type="InterPro" id="IPR013604">
    <property type="entry name" value="7TM_chemorcpt"/>
</dbReference>
<name>A0A8J6HCU2_TENMO</name>
<accession>A0A8J6HCU2</accession>
<gene>
    <name evidence="9" type="ORF">GEV33_010737</name>
</gene>
<evidence type="ECO:0000256" key="3">
    <source>
        <dbReference type="ARBA" id="ARBA00022692"/>
    </source>
</evidence>
<keyword evidence="5" id="KW-0472">Membrane</keyword>
<evidence type="ECO:0000256" key="4">
    <source>
        <dbReference type="ARBA" id="ARBA00022989"/>
    </source>
</evidence>
<organism evidence="9 10">
    <name type="scientific">Tenebrio molitor</name>
    <name type="common">Yellow mealworm beetle</name>
    <dbReference type="NCBI Taxonomy" id="7067"/>
    <lineage>
        <taxon>Eukaryota</taxon>
        <taxon>Metazoa</taxon>
        <taxon>Ecdysozoa</taxon>
        <taxon>Arthropoda</taxon>
        <taxon>Hexapoda</taxon>
        <taxon>Insecta</taxon>
        <taxon>Pterygota</taxon>
        <taxon>Neoptera</taxon>
        <taxon>Endopterygota</taxon>
        <taxon>Coleoptera</taxon>
        <taxon>Polyphaga</taxon>
        <taxon>Cucujiformia</taxon>
        <taxon>Tenebrionidae</taxon>
        <taxon>Tenebrio</taxon>
    </lineage>
</organism>
<sequence length="720" mass="81930">MFVSLFFTRDLVMSVKKTMQKIVDIDVSLTKLVQKQYLERRNHRVRRYGIKLLLTINLVFNTLGSVYNAYCKKSDQYLYFFITWYPRVVVSTKLIGYLTVITTIRTRLEVINNLLLLEVVESNKLKKFPVKHDFGEYIDGLVTLHKDLIRTSQELADSFSPFLLVWISTHFVILLGDSYAGFNVILNDNPVKHLNVVIGLVKNCIGYAVDLYALSVKSSDLCREAATTKTALLGIKIDVVKEDERNTVIASALRLMENKLEVTACKLFRIDNALLFSYFPQNPKTKVSSRSNRKFTQGDFTYYTSELDKKTMLFFETTCIERKRHQSTNRHQPRRWIEQFYRSRGPVVTPKKEKEIKIRGKKNQKIIETLQLDELSTTPALIRPRSTRSGHRSIGVRSATKRPSDFDGGSRRDPRKLTLSLRGNSGSRVSHPYIAGCTGTTTEKSRRECSAAPVGTTYGPPRTSGASDLTQVTVQRKNKSKNMVLKFEMEVLVHYPIILIRPVHPEIPNIFLNLRNIEEYDEADNIVKDLELDEDDATVLNKSNLIDEVFEFLIKWSLHWIGTTLELSGPSYLRKIYFFKQADALKMSPDVLTSLVKSGTCCVVDNRNELECPTPSMPYLFFSGDKNDGLLVAVMFCWLRGAFLRAARNKACRMCQDPSRNIWEPAAFLDGSSRFLMESPSQIAEWSHGVRVSDLVVCVVGSGRRVVRVVGGDLRATGTG</sequence>
<keyword evidence="2" id="KW-1003">Cell membrane</keyword>
<dbReference type="Proteomes" id="UP000719412">
    <property type="component" value="Unassembled WGS sequence"/>
</dbReference>
<evidence type="ECO:0000313" key="10">
    <source>
        <dbReference type="Proteomes" id="UP000719412"/>
    </source>
</evidence>
<feature type="region of interest" description="Disordered" evidence="8">
    <location>
        <begin position="381"/>
        <end position="425"/>
    </location>
</feature>
<dbReference type="PANTHER" id="PTHR21143">
    <property type="entry name" value="INVERTEBRATE GUSTATORY RECEPTOR"/>
    <property type="match status" value="1"/>
</dbReference>
<keyword evidence="7" id="KW-0807">Transducer</keyword>
<keyword evidence="4" id="KW-1133">Transmembrane helix</keyword>
<comment type="subcellular location">
    <subcellularLocation>
        <location evidence="1">Cell membrane</location>
        <topology evidence="1">Multi-pass membrane protein</topology>
    </subcellularLocation>
</comment>
<reference evidence="9" key="1">
    <citation type="journal article" date="2020" name="J Insects Food Feed">
        <title>The yellow mealworm (Tenebrio molitor) genome: a resource for the emerging insects as food and feed industry.</title>
        <authorList>
            <person name="Eriksson T."/>
            <person name="Andere A."/>
            <person name="Kelstrup H."/>
            <person name="Emery V."/>
            <person name="Picard C."/>
        </authorList>
    </citation>
    <scope>NUCLEOTIDE SEQUENCE</scope>
    <source>
        <strain evidence="9">Stoneville</strain>
        <tissue evidence="9">Whole head</tissue>
    </source>
</reference>
<dbReference type="AlphaFoldDB" id="A0A8J6HCU2"/>
<dbReference type="PANTHER" id="PTHR21143:SF104">
    <property type="entry name" value="GUSTATORY RECEPTOR 8A-RELATED"/>
    <property type="match status" value="1"/>
</dbReference>
<evidence type="ECO:0000256" key="2">
    <source>
        <dbReference type="ARBA" id="ARBA00022475"/>
    </source>
</evidence>
<evidence type="ECO:0000256" key="7">
    <source>
        <dbReference type="ARBA" id="ARBA00023224"/>
    </source>
</evidence>
<proteinExistence type="predicted"/>
<dbReference type="GO" id="GO:0050909">
    <property type="term" value="P:sensory perception of taste"/>
    <property type="evidence" value="ECO:0007669"/>
    <property type="project" value="InterPro"/>
</dbReference>
<keyword evidence="3" id="KW-0812">Transmembrane</keyword>
<dbReference type="GO" id="GO:0007635">
    <property type="term" value="P:chemosensory behavior"/>
    <property type="evidence" value="ECO:0007669"/>
    <property type="project" value="TreeGrafter"/>
</dbReference>
<dbReference type="GO" id="GO:0008049">
    <property type="term" value="P:male courtship behavior"/>
    <property type="evidence" value="ECO:0007669"/>
    <property type="project" value="TreeGrafter"/>
</dbReference>
<dbReference type="EMBL" id="JABDTM020026339">
    <property type="protein sequence ID" value="KAH0812052.1"/>
    <property type="molecule type" value="Genomic_DNA"/>
</dbReference>